<dbReference type="EMBL" id="KP890823">
    <property type="protein sequence ID" value="AKA61992.1"/>
    <property type="molecule type" value="Genomic_DNA"/>
</dbReference>
<organism evidence="10 11">
    <name type="scientific">Proteus phage vB_PmiM_Pm5461</name>
    <dbReference type="NCBI Taxonomy" id="1636250"/>
    <lineage>
        <taxon>Viruses</taxon>
        <taxon>Duplodnaviria</taxon>
        <taxon>Heunggongvirae</taxon>
        <taxon>Uroviricota</taxon>
        <taxon>Caudoviricetes</taxon>
        <taxon>Pantevenvirales</taxon>
        <taxon>Straboviridae</taxon>
        <taxon>Bragavirus</taxon>
        <taxon>Bragavirus pm5461</taxon>
    </lineage>
</organism>
<comment type="catalytic activity">
    <reaction evidence="8">
        <text>3',3'-cUAMP + H2O = U[3'-5']pAp[3'] + H(+)</text>
        <dbReference type="Rhea" id="RHEA:72835"/>
        <dbReference type="ChEBI" id="CHEBI:15377"/>
        <dbReference type="ChEBI" id="CHEBI:15378"/>
        <dbReference type="ChEBI" id="CHEBI:143809"/>
        <dbReference type="ChEBI" id="CHEBI:192498"/>
    </reaction>
    <physiologicalReaction direction="left-to-right" evidence="8">
        <dbReference type="Rhea" id="RHEA:72836"/>
    </physiologicalReaction>
</comment>
<dbReference type="KEGG" id="vg:26622929"/>
<comment type="catalytic activity">
    <reaction evidence="4">
        <text>3',3',3'-cAAG + H2O = A[3'-5']pG[3'-5']pAp[3'] + H(+)</text>
        <dbReference type="Rhea" id="RHEA:72867"/>
        <dbReference type="ChEBI" id="CHEBI:15377"/>
        <dbReference type="ChEBI" id="CHEBI:15378"/>
        <dbReference type="ChEBI" id="CHEBI:143810"/>
        <dbReference type="ChEBI" id="CHEBI:192533"/>
    </reaction>
    <physiologicalReaction direction="left-to-right" evidence="4">
        <dbReference type="Rhea" id="RHEA:72868"/>
    </physiologicalReaction>
</comment>
<comment type="catalytic activity">
    <reaction evidence="2">
        <text>3',3',3'-cAAG + H2O = G[3'-5']pA[3'-5']pAp[3'] + H(+)</text>
        <dbReference type="Rhea" id="RHEA:72863"/>
        <dbReference type="ChEBI" id="CHEBI:15377"/>
        <dbReference type="ChEBI" id="CHEBI:15378"/>
        <dbReference type="ChEBI" id="CHEBI:143810"/>
        <dbReference type="ChEBI" id="CHEBI:192532"/>
    </reaction>
    <physiologicalReaction direction="left-to-right" evidence="2">
        <dbReference type="Rhea" id="RHEA:72864"/>
    </physiologicalReaction>
</comment>
<dbReference type="RefSeq" id="YP_009195548.1">
    <property type="nucleotide sequence ID" value="NC_028762.1"/>
</dbReference>
<dbReference type="Pfam" id="PF23474">
    <property type="entry name" value="Acb1"/>
    <property type="match status" value="1"/>
</dbReference>
<evidence type="ECO:0000256" key="7">
    <source>
        <dbReference type="ARBA" id="ARBA00034343"/>
    </source>
</evidence>
<sequence>MIHNKGTYVGAKFSGLTLDAIEQLQRDLKVPFPVPREKLHSTILYSRVNVPYVPSSGSFKLADHGTLDTWKTESGKSALVFKYTSDYLTYRHNYGIAIGGTHDFPDYSPHITLSYDIGELKIEGTFDIPIILDYEYTEPLDLDWTDKL</sequence>
<evidence type="ECO:0000256" key="3">
    <source>
        <dbReference type="ARBA" id="ARBA00034240"/>
    </source>
</evidence>
<dbReference type="InterPro" id="IPR056175">
    <property type="entry name" value="Acb1-like_C"/>
</dbReference>
<keyword evidence="1" id="KW-0378">Hydrolase</keyword>
<feature type="domain" description="Anti-CBASS protein Acb1-like C-terminal" evidence="9">
    <location>
        <begin position="5"/>
        <end position="147"/>
    </location>
</feature>
<dbReference type="GeneID" id="26622929"/>
<comment type="catalytic activity">
    <reaction evidence="3">
        <text>3',3',3'-c-tri-AMP + H2O = A[3'-5']pA[3'-5']pAp[3'] + H(+)</text>
        <dbReference type="Rhea" id="RHEA:72859"/>
        <dbReference type="ChEBI" id="CHEBI:15377"/>
        <dbReference type="ChEBI" id="CHEBI:15378"/>
        <dbReference type="ChEBI" id="CHEBI:192523"/>
        <dbReference type="ChEBI" id="CHEBI:192530"/>
    </reaction>
    <physiologicalReaction direction="left-to-right" evidence="3">
        <dbReference type="Rhea" id="RHEA:72860"/>
    </physiologicalReaction>
</comment>
<keyword evidence="11" id="KW-1185">Reference proteome</keyword>
<evidence type="ECO:0000256" key="1">
    <source>
        <dbReference type="ARBA" id="ARBA00022801"/>
    </source>
</evidence>
<evidence type="ECO:0000256" key="6">
    <source>
        <dbReference type="ARBA" id="ARBA00034316"/>
    </source>
</evidence>
<comment type="catalytic activity">
    <reaction evidence="5">
        <text>3',3'-cGAMP + H2O = G[3'-5']pAp[3'] + H(+)</text>
        <dbReference type="Rhea" id="RHEA:72831"/>
        <dbReference type="ChEBI" id="CHEBI:15377"/>
        <dbReference type="ChEBI" id="CHEBI:15378"/>
        <dbReference type="ChEBI" id="CHEBI:71501"/>
        <dbReference type="ChEBI" id="CHEBI:192497"/>
    </reaction>
    <physiologicalReaction direction="left-to-right" evidence="5">
        <dbReference type="Rhea" id="RHEA:72832"/>
    </physiologicalReaction>
</comment>
<evidence type="ECO:0000259" key="9">
    <source>
        <dbReference type="Pfam" id="PF23474"/>
    </source>
</evidence>
<protein>
    <recommendedName>
        <fullName evidence="7">Anti-CBASS protein Acb1</fullName>
    </recommendedName>
</protein>
<evidence type="ECO:0000313" key="11">
    <source>
        <dbReference type="Proteomes" id="UP000202749"/>
    </source>
</evidence>
<reference evidence="10 11" key="1">
    <citation type="submission" date="2015-03" db="EMBL/GenBank/DDBJ databases">
        <authorList>
            <person name="Melo L.D.R."/>
            <person name="Veiga P."/>
            <person name="Cerca N."/>
            <person name="Kropinski A.M."/>
            <person name="Azeredo J."/>
            <person name="Almeida C."/>
            <person name="Sillankorva S."/>
        </authorList>
    </citation>
    <scope>NUCLEOTIDE SEQUENCE [LARGE SCALE GENOMIC DNA]</scope>
</reference>
<comment type="similarity">
    <text evidence="6">Belongs to the anti-CBASS protein Acb1 family.</text>
</comment>
<evidence type="ECO:0000256" key="5">
    <source>
        <dbReference type="ARBA" id="ARBA00034283"/>
    </source>
</evidence>
<evidence type="ECO:0000256" key="2">
    <source>
        <dbReference type="ARBA" id="ARBA00034233"/>
    </source>
</evidence>
<evidence type="ECO:0000313" key="10">
    <source>
        <dbReference type="EMBL" id="AKA61992.1"/>
    </source>
</evidence>
<dbReference type="Proteomes" id="UP000202749">
    <property type="component" value="Segment"/>
</dbReference>
<accession>A0A0G2SSP8</accession>
<dbReference type="GO" id="GO:0016787">
    <property type="term" value="F:hydrolase activity"/>
    <property type="evidence" value="ECO:0007669"/>
    <property type="project" value="UniProtKB-KW"/>
</dbReference>
<dbReference type="OrthoDB" id="11210at10239"/>
<evidence type="ECO:0000256" key="8">
    <source>
        <dbReference type="ARBA" id="ARBA00048123"/>
    </source>
</evidence>
<name>A0A0G2SSP8_9CAUD</name>
<gene>
    <name evidence="10" type="ORF">Pm5461_126</name>
</gene>
<proteinExistence type="inferred from homology"/>
<evidence type="ECO:0000256" key="4">
    <source>
        <dbReference type="ARBA" id="ARBA00034244"/>
    </source>
</evidence>